<evidence type="ECO:0000313" key="2">
    <source>
        <dbReference type="EMBL" id="KAK3229388.1"/>
    </source>
</evidence>
<dbReference type="Pfam" id="PF13966">
    <property type="entry name" value="zf-RVT"/>
    <property type="match status" value="1"/>
</dbReference>
<protein>
    <recommendedName>
        <fullName evidence="1">Reverse transcriptase zinc-binding domain-containing protein</fullName>
    </recommendedName>
</protein>
<dbReference type="EMBL" id="JANJYJ010000001">
    <property type="protein sequence ID" value="KAK3229388.1"/>
    <property type="molecule type" value="Genomic_DNA"/>
</dbReference>
<accession>A0AAE0EI72</accession>
<proteinExistence type="predicted"/>
<dbReference type="AlphaFoldDB" id="A0AAE0EI72"/>
<keyword evidence="3" id="KW-1185">Reference proteome</keyword>
<reference evidence="2" key="1">
    <citation type="journal article" date="2023" name="Plant J.">
        <title>Genome sequences and population genomics provide insights into the demographic history, inbreeding, and mutation load of two 'living fossil' tree species of Dipteronia.</title>
        <authorList>
            <person name="Feng Y."/>
            <person name="Comes H.P."/>
            <person name="Chen J."/>
            <person name="Zhu S."/>
            <person name="Lu R."/>
            <person name="Zhang X."/>
            <person name="Li P."/>
            <person name="Qiu J."/>
            <person name="Olsen K.M."/>
            <person name="Qiu Y."/>
        </authorList>
    </citation>
    <scope>NUCLEOTIDE SEQUENCE</scope>
    <source>
        <strain evidence="2">NBL</strain>
    </source>
</reference>
<evidence type="ECO:0000259" key="1">
    <source>
        <dbReference type="Pfam" id="PF13966"/>
    </source>
</evidence>
<evidence type="ECO:0000313" key="3">
    <source>
        <dbReference type="Proteomes" id="UP001281410"/>
    </source>
</evidence>
<dbReference type="Proteomes" id="UP001281410">
    <property type="component" value="Unassembled WGS sequence"/>
</dbReference>
<organism evidence="2 3">
    <name type="scientific">Dipteronia sinensis</name>
    <dbReference type="NCBI Taxonomy" id="43782"/>
    <lineage>
        <taxon>Eukaryota</taxon>
        <taxon>Viridiplantae</taxon>
        <taxon>Streptophyta</taxon>
        <taxon>Embryophyta</taxon>
        <taxon>Tracheophyta</taxon>
        <taxon>Spermatophyta</taxon>
        <taxon>Magnoliopsida</taxon>
        <taxon>eudicotyledons</taxon>
        <taxon>Gunneridae</taxon>
        <taxon>Pentapetalae</taxon>
        <taxon>rosids</taxon>
        <taxon>malvids</taxon>
        <taxon>Sapindales</taxon>
        <taxon>Sapindaceae</taxon>
        <taxon>Hippocastanoideae</taxon>
        <taxon>Acereae</taxon>
        <taxon>Dipteronia</taxon>
    </lineage>
</organism>
<comment type="caution">
    <text evidence="2">The sequence shown here is derived from an EMBL/GenBank/DDBJ whole genome shotgun (WGS) entry which is preliminary data.</text>
</comment>
<feature type="domain" description="Reverse transcriptase zinc-binding" evidence="1">
    <location>
        <begin position="14"/>
        <end position="86"/>
    </location>
</feature>
<dbReference type="InterPro" id="IPR026960">
    <property type="entry name" value="RVT-Znf"/>
</dbReference>
<name>A0AAE0EI72_9ROSI</name>
<gene>
    <name evidence="2" type="ORF">Dsin_001269</name>
</gene>
<sequence length="190" mass="21614">MALIDIIIASASNPSKEYSWWKSLWKLNIPPKVKIFIWQACLNAIPSKENLWKKKVVSGPCCDRCASHVETSSYALFGYKKARLVWRESRFGNLLANLRTLFMLDVLSLLAGKIAADDLNLVCMISWAIWENHNFFLNNGKARDSDLVVCWALELMGEFMNSKRALSPISHSPPIRRSSRCLGCGNCYQR</sequence>